<dbReference type="SUPFAM" id="SSF69255">
    <property type="entry name" value="gp5 N-terminal domain-like"/>
    <property type="match status" value="1"/>
</dbReference>
<organism evidence="2 3">
    <name type="scientific">Streptomyces longisporoflavus</name>
    <dbReference type="NCBI Taxonomy" id="28044"/>
    <lineage>
        <taxon>Bacteria</taxon>
        <taxon>Bacillati</taxon>
        <taxon>Actinomycetota</taxon>
        <taxon>Actinomycetes</taxon>
        <taxon>Kitasatosporales</taxon>
        <taxon>Streptomycetaceae</taxon>
        <taxon>Streptomyces</taxon>
    </lineage>
</organism>
<dbReference type="InterPro" id="IPR006531">
    <property type="entry name" value="Gp5/Vgr_OB"/>
</dbReference>
<dbReference type="Proteomes" id="UP001610818">
    <property type="component" value="Unassembled WGS sequence"/>
</dbReference>
<dbReference type="EMBL" id="JBIRGQ010000001">
    <property type="protein sequence ID" value="MFH8543853.1"/>
    <property type="molecule type" value="Genomic_DNA"/>
</dbReference>
<protein>
    <submittedName>
        <fullName evidence="2">Phage baseplate assembly protein V</fullName>
    </submittedName>
</protein>
<evidence type="ECO:0000313" key="2">
    <source>
        <dbReference type="EMBL" id="MFH8543853.1"/>
    </source>
</evidence>
<dbReference type="RefSeq" id="WP_397707079.1">
    <property type="nucleotide sequence ID" value="NZ_JBIRGN010000001.1"/>
</dbReference>
<gene>
    <name evidence="2" type="ORF">ACH4F9_02430</name>
</gene>
<keyword evidence="3" id="KW-1185">Reference proteome</keyword>
<name>A0ABW7QFX2_9ACTN</name>
<comment type="caution">
    <text evidence="2">The sequence shown here is derived from an EMBL/GenBank/DDBJ whole genome shotgun (WGS) entry which is preliminary data.</text>
</comment>
<dbReference type="Pfam" id="PF04717">
    <property type="entry name" value="Phage_base_V"/>
    <property type="match status" value="1"/>
</dbReference>
<feature type="domain" description="Gp5/Type VI secretion system Vgr protein OB-fold" evidence="1">
    <location>
        <begin position="9"/>
        <end position="84"/>
    </location>
</feature>
<sequence>MTERFHGRYIGEVIDNEDPKNLCRVRLRVPEVLGDAESGWCLPSSPFAGPGVGFAAVPPVKGLVFVEWPAGDVSRVPVWSGAVWSDGNGVPGAGPNAVLLITPGGHKVELIDEPSGDRALRLTAASGAVIRMDASGITAEFKKQKIEVTSSKISFNGGSLEVS</sequence>
<accession>A0ABW7QFX2</accession>
<evidence type="ECO:0000313" key="3">
    <source>
        <dbReference type="Proteomes" id="UP001610818"/>
    </source>
</evidence>
<proteinExistence type="predicted"/>
<evidence type="ECO:0000259" key="1">
    <source>
        <dbReference type="Pfam" id="PF04717"/>
    </source>
</evidence>
<reference evidence="2 3" key="1">
    <citation type="submission" date="2024-10" db="EMBL/GenBank/DDBJ databases">
        <title>The Natural Products Discovery Center: Release of the First 8490 Sequenced Strains for Exploring Actinobacteria Biosynthetic Diversity.</title>
        <authorList>
            <person name="Kalkreuter E."/>
            <person name="Kautsar S.A."/>
            <person name="Yang D."/>
            <person name="Bader C.D."/>
            <person name="Teijaro C.N."/>
            <person name="Fluegel L."/>
            <person name="Davis C.M."/>
            <person name="Simpson J.R."/>
            <person name="Lauterbach L."/>
            <person name="Steele A.D."/>
            <person name="Gui C."/>
            <person name="Meng S."/>
            <person name="Li G."/>
            <person name="Viehrig K."/>
            <person name="Ye F."/>
            <person name="Su P."/>
            <person name="Kiefer A.F."/>
            <person name="Nichols A."/>
            <person name="Cepeda A.J."/>
            <person name="Yan W."/>
            <person name="Fan B."/>
            <person name="Jiang Y."/>
            <person name="Adhikari A."/>
            <person name="Zheng C.-J."/>
            <person name="Schuster L."/>
            <person name="Cowan T.M."/>
            <person name="Smanski M.J."/>
            <person name="Chevrette M.G."/>
            <person name="De Carvalho L.P.S."/>
            <person name="Shen B."/>
        </authorList>
    </citation>
    <scope>NUCLEOTIDE SEQUENCE [LARGE SCALE GENOMIC DNA]</scope>
    <source>
        <strain evidence="2 3">NPDC017990</strain>
    </source>
</reference>